<feature type="region of interest" description="Disordered" evidence="1">
    <location>
        <begin position="1"/>
        <end position="25"/>
    </location>
</feature>
<dbReference type="GO" id="GO:0003677">
    <property type="term" value="F:DNA binding"/>
    <property type="evidence" value="ECO:0007669"/>
    <property type="project" value="InterPro"/>
</dbReference>
<dbReference type="InterPro" id="IPR005818">
    <property type="entry name" value="Histone_H1/H5_H15"/>
</dbReference>
<dbReference type="InterPro" id="IPR036388">
    <property type="entry name" value="WH-like_DNA-bd_sf"/>
</dbReference>
<dbReference type="SMART" id="SM00526">
    <property type="entry name" value="H15"/>
    <property type="match status" value="1"/>
</dbReference>
<dbReference type="SUPFAM" id="SSF46785">
    <property type="entry name" value="Winged helix' DNA-binding domain"/>
    <property type="match status" value="1"/>
</dbReference>
<reference evidence="3" key="1">
    <citation type="submission" date="2025-08" db="UniProtKB">
        <authorList>
            <consortium name="Ensembl"/>
        </authorList>
    </citation>
    <scope>IDENTIFICATION</scope>
</reference>
<protein>
    <recommendedName>
        <fullName evidence="2">H15 domain-containing protein</fullName>
    </recommendedName>
</protein>
<dbReference type="InterPro" id="IPR036390">
    <property type="entry name" value="WH_DNA-bd_sf"/>
</dbReference>
<dbReference type="Pfam" id="PF00538">
    <property type="entry name" value="Linker_histone"/>
    <property type="match status" value="1"/>
</dbReference>
<dbReference type="Proteomes" id="UP000261580">
    <property type="component" value="Unassembled WGS sequence"/>
</dbReference>
<dbReference type="GeneTree" id="ENSGT00940000179738"/>
<dbReference type="GO" id="GO:0006334">
    <property type="term" value="P:nucleosome assembly"/>
    <property type="evidence" value="ECO:0007669"/>
    <property type="project" value="InterPro"/>
</dbReference>
<accession>A0A3Q4HL95</accession>
<proteinExistence type="predicted"/>
<dbReference type="STRING" id="32507.ENSNBRP00000022801"/>
<evidence type="ECO:0000313" key="3">
    <source>
        <dbReference type="Ensembl" id="ENSNBRP00000022801.1"/>
    </source>
</evidence>
<dbReference type="Ensembl" id="ENSNBRT00000023398.1">
    <property type="protein sequence ID" value="ENSNBRP00000022801.1"/>
    <property type="gene ID" value="ENSNBRG00000017463.1"/>
</dbReference>
<feature type="domain" description="H15" evidence="2">
    <location>
        <begin position="22"/>
        <end position="86"/>
    </location>
</feature>
<sequence>KEPDAPVPVVDSAAQAKASGKKKRGPVVSELVYRAVAASQDRKGLFYTIKQALSFQGYDVNQHGFLVKRAINMLVKKGALIQTKGSGAAGSSESASKKKALARRRCLRSSKGSFKSHQTVHYRADFIFK</sequence>
<feature type="region of interest" description="Disordered" evidence="1">
    <location>
        <begin position="83"/>
        <end position="102"/>
    </location>
</feature>
<dbReference type="AlphaFoldDB" id="A0A3Q4HL95"/>
<organism evidence="3 4">
    <name type="scientific">Neolamprologus brichardi</name>
    <name type="common">Fairy cichlid</name>
    <name type="synonym">Lamprologus brichardi</name>
    <dbReference type="NCBI Taxonomy" id="32507"/>
    <lineage>
        <taxon>Eukaryota</taxon>
        <taxon>Metazoa</taxon>
        <taxon>Chordata</taxon>
        <taxon>Craniata</taxon>
        <taxon>Vertebrata</taxon>
        <taxon>Euteleostomi</taxon>
        <taxon>Actinopterygii</taxon>
        <taxon>Neopterygii</taxon>
        <taxon>Teleostei</taxon>
        <taxon>Neoteleostei</taxon>
        <taxon>Acanthomorphata</taxon>
        <taxon>Ovalentaria</taxon>
        <taxon>Cichlomorphae</taxon>
        <taxon>Cichliformes</taxon>
        <taxon>Cichlidae</taxon>
        <taxon>African cichlids</taxon>
        <taxon>Pseudocrenilabrinae</taxon>
        <taxon>Lamprologini</taxon>
        <taxon>Neolamprologus</taxon>
    </lineage>
</organism>
<evidence type="ECO:0000256" key="1">
    <source>
        <dbReference type="SAM" id="MobiDB-lite"/>
    </source>
</evidence>
<feature type="compositionally biased region" description="Low complexity" evidence="1">
    <location>
        <begin position="84"/>
        <end position="94"/>
    </location>
</feature>
<evidence type="ECO:0000259" key="2">
    <source>
        <dbReference type="SMART" id="SM00526"/>
    </source>
</evidence>
<dbReference type="GO" id="GO:0000786">
    <property type="term" value="C:nucleosome"/>
    <property type="evidence" value="ECO:0007669"/>
    <property type="project" value="InterPro"/>
</dbReference>
<reference evidence="3" key="2">
    <citation type="submission" date="2025-09" db="UniProtKB">
        <authorList>
            <consortium name="Ensembl"/>
        </authorList>
    </citation>
    <scope>IDENTIFICATION</scope>
</reference>
<dbReference type="Gene3D" id="1.10.10.10">
    <property type="entry name" value="Winged helix-like DNA-binding domain superfamily/Winged helix DNA-binding domain"/>
    <property type="match status" value="1"/>
</dbReference>
<keyword evidence="4" id="KW-1185">Reference proteome</keyword>
<name>A0A3Q4HL95_NEOBR</name>
<evidence type="ECO:0000313" key="4">
    <source>
        <dbReference type="Proteomes" id="UP000261580"/>
    </source>
</evidence>
<dbReference type="Bgee" id="ENSNBRG00000017463">
    <property type="expression patterns" value="Expressed in muscle tissue and 1 other cell type or tissue"/>
</dbReference>